<comment type="caution">
    <text evidence="1">The sequence shown here is derived from an EMBL/GenBank/DDBJ whole genome shotgun (WGS) entry which is preliminary data.</text>
</comment>
<accession>A0A0W0YXX2</accession>
<keyword evidence="2" id="KW-1185">Reference proteome</keyword>
<evidence type="ECO:0000313" key="2">
    <source>
        <dbReference type="Proteomes" id="UP000054877"/>
    </source>
</evidence>
<dbReference type="PATRIC" id="fig|452.5.peg.2348"/>
<name>A0A0W0YXX2_LEGSP</name>
<dbReference type="Proteomes" id="UP000054877">
    <property type="component" value="Unassembled WGS sequence"/>
</dbReference>
<dbReference type="GO" id="GO:0016855">
    <property type="term" value="F:racemase and epimerase activity, acting on amino acids and derivatives"/>
    <property type="evidence" value="ECO:0007669"/>
    <property type="project" value="InterPro"/>
</dbReference>
<evidence type="ECO:0000313" key="1">
    <source>
        <dbReference type="EMBL" id="KTD61503.1"/>
    </source>
</evidence>
<dbReference type="AlphaFoldDB" id="A0A0W0YXX2"/>
<protein>
    <submittedName>
        <fullName evidence="1">Glutamate racemase</fullName>
    </submittedName>
</protein>
<proteinExistence type="predicted"/>
<dbReference type="EMBL" id="LNYX01000031">
    <property type="protein sequence ID" value="KTD61503.1"/>
    <property type="molecule type" value="Genomic_DNA"/>
</dbReference>
<dbReference type="STRING" id="452.Lspi_2133"/>
<sequence>MVDNAVAKEALTHYLADISEQDTLLLGCTHFPVFKALLLRLLPERITIVDSAEATAGALQGALQDLTMLNGNNQERFVQYLVTDSVSRFQKVGEIFLGEPLPSNQIELVDACS</sequence>
<reference evidence="1 2" key="1">
    <citation type="submission" date="2015-11" db="EMBL/GenBank/DDBJ databases">
        <title>Genomic analysis of 38 Legionella species identifies large and diverse effector repertoires.</title>
        <authorList>
            <person name="Burstein D."/>
            <person name="Amaro F."/>
            <person name="Zusman T."/>
            <person name="Lifshitz Z."/>
            <person name="Cohen O."/>
            <person name="Gilbert J.A."/>
            <person name="Pupko T."/>
            <person name="Shuman H.A."/>
            <person name="Segal G."/>
        </authorList>
    </citation>
    <scope>NUCLEOTIDE SEQUENCE [LARGE SCALE GENOMIC DNA]</scope>
    <source>
        <strain evidence="1 2">Mt.St.Helens-9</strain>
    </source>
</reference>
<organism evidence="1 2">
    <name type="scientific">Legionella spiritensis</name>
    <dbReference type="NCBI Taxonomy" id="452"/>
    <lineage>
        <taxon>Bacteria</taxon>
        <taxon>Pseudomonadati</taxon>
        <taxon>Pseudomonadota</taxon>
        <taxon>Gammaproteobacteria</taxon>
        <taxon>Legionellales</taxon>
        <taxon>Legionellaceae</taxon>
        <taxon>Legionella</taxon>
    </lineage>
</organism>
<dbReference type="InterPro" id="IPR001920">
    <property type="entry name" value="Asp/Glu_race"/>
</dbReference>
<dbReference type="Gene3D" id="3.40.50.1860">
    <property type="match status" value="1"/>
</dbReference>
<dbReference type="SUPFAM" id="SSF53681">
    <property type="entry name" value="Aspartate/glutamate racemase"/>
    <property type="match status" value="1"/>
</dbReference>
<gene>
    <name evidence="1" type="primary">murI</name>
    <name evidence="1" type="ORF">Lspi_2133</name>
</gene>